<dbReference type="CDD" id="cd05233">
    <property type="entry name" value="SDR_c"/>
    <property type="match status" value="1"/>
</dbReference>
<sequence length="309" mass="34624">MIKQDQKFFDPKKIAKIRISFLFSLIKIHIMKDFKDKVAVITGAASGIGQGIAYRCGREGMKVVIADIDQKRLRRTERKLKRDGVTVFSVLTDVSKASDIDMLAKKTIEAFGEVHLLFNNAGVAIPNLTWEYSLKDWEFVLGVNLWGVIYGIHTFIPIMIKQDTECYVVNTSSIEGILSNGVGGATYGVAKHALVFLTERLARELAENAPKIKVSVLCPALVLTNIFLSALNRLPEGERSNFLQPEGEEGRIEQMQDFLKASPGLMPDKVADIVFEAIEEEKLHIFTHKQPIVKQGVKERFDTILQAFD</sequence>
<name>A0A0F9VVI3_9ZZZZ</name>
<dbReference type="InterPro" id="IPR002347">
    <property type="entry name" value="SDR_fam"/>
</dbReference>
<proteinExistence type="inferred from homology"/>
<dbReference type="PANTHER" id="PTHR43391:SF26">
    <property type="entry name" value="BLL7251 PROTEIN"/>
    <property type="match status" value="1"/>
</dbReference>
<evidence type="ECO:0008006" key="4">
    <source>
        <dbReference type="Google" id="ProtNLM"/>
    </source>
</evidence>
<dbReference type="PRINTS" id="PR00080">
    <property type="entry name" value="SDRFAMILY"/>
</dbReference>
<dbReference type="Pfam" id="PF00106">
    <property type="entry name" value="adh_short"/>
    <property type="match status" value="1"/>
</dbReference>
<dbReference type="SUPFAM" id="SSF51735">
    <property type="entry name" value="NAD(P)-binding Rossmann-fold domains"/>
    <property type="match status" value="1"/>
</dbReference>
<keyword evidence="2" id="KW-0560">Oxidoreductase</keyword>
<dbReference type="InterPro" id="IPR036291">
    <property type="entry name" value="NAD(P)-bd_dom_sf"/>
</dbReference>
<comment type="caution">
    <text evidence="3">The sequence shown here is derived from an EMBL/GenBank/DDBJ whole genome shotgun (WGS) entry which is preliminary data.</text>
</comment>
<dbReference type="PRINTS" id="PR00081">
    <property type="entry name" value="GDHRDH"/>
</dbReference>
<comment type="similarity">
    <text evidence="1">Belongs to the short-chain dehydrogenases/reductases (SDR) family.</text>
</comment>
<gene>
    <name evidence="3" type="ORF">LCGC14_0437870</name>
</gene>
<dbReference type="GO" id="GO:0016491">
    <property type="term" value="F:oxidoreductase activity"/>
    <property type="evidence" value="ECO:0007669"/>
    <property type="project" value="UniProtKB-KW"/>
</dbReference>
<dbReference type="Gene3D" id="3.40.50.720">
    <property type="entry name" value="NAD(P)-binding Rossmann-like Domain"/>
    <property type="match status" value="1"/>
</dbReference>
<protein>
    <recommendedName>
        <fullName evidence="4">3-oxoacyl-ACP reductase</fullName>
    </recommendedName>
</protein>
<dbReference type="EMBL" id="LAZR01000419">
    <property type="protein sequence ID" value="KKN69758.1"/>
    <property type="molecule type" value="Genomic_DNA"/>
</dbReference>
<evidence type="ECO:0000256" key="2">
    <source>
        <dbReference type="ARBA" id="ARBA00023002"/>
    </source>
</evidence>
<reference evidence="3" key="1">
    <citation type="journal article" date="2015" name="Nature">
        <title>Complex archaea that bridge the gap between prokaryotes and eukaryotes.</title>
        <authorList>
            <person name="Spang A."/>
            <person name="Saw J.H."/>
            <person name="Jorgensen S.L."/>
            <person name="Zaremba-Niedzwiedzka K."/>
            <person name="Martijn J."/>
            <person name="Lind A.E."/>
            <person name="van Eijk R."/>
            <person name="Schleper C."/>
            <person name="Guy L."/>
            <person name="Ettema T.J."/>
        </authorList>
    </citation>
    <scope>NUCLEOTIDE SEQUENCE</scope>
</reference>
<accession>A0A0F9VVI3</accession>
<dbReference type="AlphaFoldDB" id="A0A0F9VVI3"/>
<evidence type="ECO:0000256" key="1">
    <source>
        <dbReference type="ARBA" id="ARBA00006484"/>
    </source>
</evidence>
<evidence type="ECO:0000313" key="3">
    <source>
        <dbReference type="EMBL" id="KKN69758.1"/>
    </source>
</evidence>
<dbReference type="PANTHER" id="PTHR43391">
    <property type="entry name" value="RETINOL DEHYDROGENASE-RELATED"/>
    <property type="match status" value="1"/>
</dbReference>
<organism evidence="3">
    <name type="scientific">marine sediment metagenome</name>
    <dbReference type="NCBI Taxonomy" id="412755"/>
    <lineage>
        <taxon>unclassified sequences</taxon>
        <taxon>metagenomes</taxon>
        <taxon>ecological metagenomes</taxon>
    </lineage>
</organism>